<comment type="caution">
    <text evidence="4">The sequence shown here is derived from an EMBL/GenBank/DDBJ whole genome shotgun (WGS) entry which is preliminary data.</text>
</comment>
<keyword evidence="5" id="KW-1185">Reference proteome</keyword>
<proteinExistence type="predicted"/>
<evidence type="ECO:0000313" key="5">
    <source>
        <dbReference type="Proteomes" id="UP001269375"/>
    </source>
</evidence>
<evidence type="ECO:0000256" key="2">
    <source>
        <dbReference type="ARBA" id="ARBA00012135"/>
    </source>
</evidence>
<name>A0ABU1GR71_9GAMM</name>
<dbReference type="EMBL" id="JARWAO010000001">
    <property type="protein sequence ID" value="MDR5894489.1"/>
    <property type="molecule type" value="Genomic_DNA"/>
</dbReference>
<evidence type="ECO:0000256" key="1">
    <source>
        <dbReference type="ARBA" id="ARBA00004948"/>
    </source>
</evidence>
<dbReference type="InterPro" id="IPR029056">
    <property type="entry name" value="Ribokinase-like"/>
</dbReference>
<reference evidence="4 5" key="1">
    <citation type="submission" date="2023-04" db="EMBL/GenBank/DDBJ databases">
        <title>A long-awaited taxogenomic arrangement of the family Halomonadaceae.</title>
        <authorList>
            <person name="De La Haba R."/>
            <person name="Chuvochina M."/>
            <person name="Wittouck S."/>
            <person name="Arahal D.R."/>
            <person name="Sanchez-Porro C."/>
            <person name="Hugenholtz P."/>
            <person name="Ventosa A."/>
        </authorList>
    </citation>
    <scope>NUCLEOTIDE SEQUENCE [LARGE SCALE GENOMIC DNA]</scope>
    <source>
        <strain evidence="4 5">DSM 22428</strain>
    </source>
</reference>
<dbReference type="SUPFAM" id="SSF53613">
    <property type="entry name" value="Ribokinase-like"/>
    <property type="match status" value="1"/>
</dbReference>
<evidence type="ECO:0000259" key="3">
    <source>
        <dbReference type="Pfam" id="PF08543"/>
    </source>
</evidence>
<keyword evidence="4" id="KW-0808">Transferase</keyword>
<feature type="domain" description="Pyridoxamine kinase/Phosphomethylpyrimidine kinase" evidence="3">
    <location>
        <begin position="13"/>
        <end position="248"/>
    </location>
</feature>
<dbReference type="Gene3D" id="3.40.1190.20">
    <property type="match status" value="1"/>
</dbReference>
<accession>A0ABU1GR71</accession>
<dbReference type="PANTHER" id="PTHR20858">
    <property type="entry name" value="PHOSPHOMETHYLPYRIMIDINE KINASE"/>
    <property type="match status" value="1"/>
</dbReference>
<protein>
    <recommendedName>
        <fullName evidence="2">hydroxymethylpyrimidine kinase</fullName>
        <ecNumber evidence="2">2.7.1.49</ecNumber>
    </recommendedName>
</protein>
<organism evidence="4 5">
    <name type="scientific">Larsenimonas suaedae</name>
    <dbReference type="NCBI Taxonomy" id="1851019"/>
    <lineage>
        <taxon>Bacteria</taxon>
        <taxon>Pseudomonadati</taxon>
        <taxon>Pseudomonadota</taxon>
        <taxon>Gammaproteobacteria</taxon>
        <taxon>Oceanospirillales</taxon>
        <taxon>Halomonadaceae</taxon>
        <taxon>Larsenimonas</taxon>
    </lineage>
</organism>
<evidence type="ECO:0000313" key="4">
    <source>
        <dbReference type="EMBL" id="MDR5894489.1"/>
    </source>
</evidence>
<dbReference type="InterPro" id="IPR004399">
    <property type="entry name" value="HMP/HMP-P_kinase_dom"/>
</dbReference>
<gene>
    <name evidence="4" type="ORF">QC825_00210</name>
</gene>
<sequence>MTRPVVLILSGHDPTGGAGLTADAEAVAAHGGWPVTLATAMTAQNTYGVEAVWPTPVAMLERQLSVLEADMSFDAIKVGLIADAGVLEFVARLLARYRKLPSVLDPVVTSGTGQAMNGNVAPGALRALLDDVTLVTPNTAELLRMSEVPDPERAIERLSAQNAHVLVTGTDVDPGAERITHSLFHAGRAIKHWSWPRLSGSYHGSGCTLAASCAALMAQGDSIESACARAQSYTWHALEHGIRLGGGQFMPGRFWHYPLSATEHNDD</sequence>
<dbReference type="GO" id="GO:0016301">
    <property type="term" value="F:kinase activity"/>
    <property type="evidence" value="ECO:0007669"/>
    <property type="project" value="UniProtKB-KW"/>
</dbReference>
<dbReference type="CDD" id="cd01169">
    <property type="entry name" value="HMPP_kinase"/>
    <property type="match status" value="1"/>
</dbReference>
<dbReference type="InterPro" id="IPR013749">
    <property type="entry name" value="PM/HMP-P_kinase-1"/>
</dbReference>
<comment type="pathway">
    <text evidence="1">Cofactor biosynthesis; thiamine diphosphate biosynthesis.</text>
</comment>
<dbReference type="Pfam" id="PF08543">
    <property type="entry name" value="Phos_pyr_kin"/>
    <property type="match status" value="1"/>
</dbReference>
<dbReference type="Proteomes" id="UP001269375">
    <property type="component" value="Unassembled WGS sequence"/>
</dbReference>
<keyword evidence="4" id="KW-0418">Kinase</keyword>
<dbReference type="RefSeq" id="WP_251593473.1">
    <property type="nucleotide sequence ID" value="NZ_JAMLJI010000002.1"/>
</dbReference>
<dbReference type="PANTHER" id="PTHR20858:SF17">
    <property type="entry name" value="HYDROXYMETHYLPYRIMIDINE_PHOSPHOMETHYLPYRIMIDINE KINASE THI20-RELATED"/>
    <property type="match status" value="1"/>
</dbReference>
<dbReference type="EC" id="2.7.1.49" evidence="2"/>